<dbReference type="RefSeq" id="WP_068459066.1">
    <property type="nucleotide sequence ID" value="NZ_LMTR01000015.1"/>
</dbReference>
<dbReference type="InterPro" id="IPR009057">
    <property type="entry name" value="Homeodomain-like_sf"/>
</dbReference>
<dbReference type="PATRIC" id="fig|121290.4.peg.2918"/>
<gene>
    <name evidence="5" type="ORF">APY04_0270</name>
</gene>
<feature type="domain" description="HTH araC/xylS-type" evidence="4">
    <location>
        <begin position="251"/>
        <end position="333"/>
    </location>
</feature>
<evidence type="ECO:0000256" key="2">
    <source>
        <dbReference type="ARBA" id="ARBA00023125"/>
    </source>
</evidence>
<sequence>MAPRLSGFTRASSLGPIAEFMGQHGASIERVLSDVDLPMTLLEQPETLVPLREQFRLLERAARATGDEFFGARLGQVVRSRQLSGFGAWICGAPTLRDAIARAHAGLSTMLQTSTELTFAVQEGRVCWTIEFTDPESVGRHHNELLGVSYMIDTIRSYAGCAWRPDTLVTALPRGTPHAALEDIFRCNIGHGAAATSITFDACLLDSVKPSGSLPAIIAPSALEPTVPGQCDALAMIGAVTDLALHDGYPRIDWVAAKLGTTRRTLQRLLAQNGTSFSRIVDDALLRRAVRYLEDRERSITAIGFELGYRDAAHFSRAFHRWTGMAPRVYRQRLN</sequence>
<dbReference type="Gene3D" id="1.10.10.60">
    <property type="entry name" value="Homeodomain-like"/>
    <property type="match status" value="1"/>
</dbReference>
<dbReference type="STRING" id="121290.APY04_0270"/>
<evidence type="ECO:0000313" key="6">
    <source>
        <dbReference type="Proteomes" id="UP000059074"/>
    </source>
</evidence>
<organism evidence="5 6">
    <name type="scientific">Hyphomicrobium sulfonivorans</name>
    <dbReference type="NCBI Taxonomy" id="121290"/>
    <lineage>
        <taxon>Bacteria</taxon>
        <taxon>Pseudomonadati</taxon>
        <taxon>Pseudomonadota</taxon>
        <taxon>Alphaproteobacteria</taxon>
        <taxon>Hyphomicrobiales</taxon>
        <taxon>Hyphomicrobiaceae</taxon>
        <taxon>Hyphomicrobium</taxon>
    </lineage>
</organism>
<dbReference type="InterPro" id="IPR032687">
    <property type="entry name" value="AraC-type_N"/>
</dbReference>
<dbReference type="GO" id="GO:0003700">
    <property type="term" value="F:DNA-binding transcription factor activity"/>
    <property type="evidence" value="ECO:0007669"/>
    <property type="project" value="InterPro"/>
</dbReference>
<dbReference type="InterPro" id="IPR018060">
    <property type="entry name" value="HTH_AraC"/>
</dbReference>
<accession>A0A109BPU8</accession>
<keyword evidence="3" id="KW-0804">Transcription</keyword>
<dbReference type="PANTHER" id="PTHR47894">
    <property type="entry name" value="HTH-TYPE TRANSCRIPTIONAL REGULATOR GADX"/>
    <property type="match status" value="1"/>
</dbReference>
<dbReference type="PANTHER" id="PTHR47894:SF4">
    <property type="entry name" value="HTH-TYPE TRANSCRIPTIONAL REGULATOR GADX"/>
    <property type="match status" value="1"/>
</dbReference>
<evidence type="ECO:0000256" key="1">
    <source>
        <dbReference type="ARBA" id="ARBA00023015"/>
    </source>
</evidence>
<dbReference type="PROSITE" id="PS01124">
    <property type="entry name" value="HTH_ARAC_FAMILY_2"/>
    <property type="match status" value="1"/>
</dbReference>
<evidence type="ECO:0000256" key="3">
    <source>
        <dbReference type="ARBA" id="ARBA00023163"/>
    </source>
</evidence>
<dbReference type="GO" id="GO:0000976">
    <property type="term" value="F:transcription cis-regulatory region binding"/>
    <property type="evidence" value="ECO:0007669"/>
    <property type="project" value="TreeGrafter"/>
</dbReference>
<dbReference type="EMBL" id="LMTR01000015">
    <property type="protein sequence ID" value="KWT71987.1"/>
    <property type="molecule type" value="Genomic_DNA"/>
</dbReference>
<dbReference type="AlphaFoldDB" id="A0A109BPU8"/>
<evidence type="ECO:0000313" key="5">
    <source>
        <dbReference type="EMBL" id="KWT71987.1"/>
    </source>
</evidence>
<protein>
    <submittedName>
        <fullName evidence="5">Transcriptional regulator, AraC family</fullName>
    </submittedName>
</protein>
<keyword evidence="1" id="KW-0805">Transcription regulation</keyword>
<dbReference type="SMART" id="SM00342">
    <property type="entry name" value="HTH_ARAC"/>
    <property type="match status" value="1"/>
</dbReference>
<name>A0A109BPU8_HYPSL</name>
<dbReference type="Pfam" id="PF12625">
    <property type="entry name" value="Arabinose_bd"/>
    <property type="match status" value="1"/>
</dbReference>
<reference evidence="5 6" key="1">
    <citation type="submission" date="2015-10" db="EMBL/GenBank/DDBJ databases">
        <title>Transcriptomic analysis of a linuron degrading triple-species bacterial consortium.</title>
        <authorList>
            <person name="Albers P."/>
        </authorList>
    </citation>
    <scope>NUCLEOTIDE SEQUENCE [LARGE SCALE GENOMIC DNA]</scope>
    <source>
        <strain evidence="5 6">WDL6</strain>
    </source>
</reference>
<dbReference type="OrthoDB" id="9805730at2"/>
<dbReference type="GO" id="GO:0005829">
    <property type="term" value="C:cytosol"/>
    <property type="evidence" value="ECO:0007669"/>
    <property type="project" value="TreeGrafter"/>
</dbReference>
<keyword evidence="2" id="KW-0238">DNA-binding</keyword>
<evidence type="ECO:0000259" key="4">
    <source>
        <dbReference type="PROSITE" id="PS01124"/>
    </source>
</evidence>
<dbReference type="SUPFAM" id="SSF46689">
    <property type="entry name" value="Homeodomain-like"/>
    <property type="match status" value="1"/>
</dbReference>
<dbReference type="Proteomes" id="UP000059074">
    <property type="component" value="Unassembled WGS sequence"/>
</dbReference>
<keyword evidence="6" id="KW-1185">Reference proteome</keyword>
<comment type="caution">
    <text evidence="5">The sequence shown here is derived from an EMBL/GenBank/DDBJ whole genome shotgun (WGS) entry which is preliminary data.</text>
</comment>
<proteinExistence type="predicted"/>
<dbReference type="Pfam" id="PF12833">
    <property type="entry name" value="HTH_18"/>
    <property type="match status" value="1"/>
</dbReference>